<protein>
    <submittedName>
        <fullName evidence="4">CBS domain-containing protein</fullName>
    </submittedName>
</protein>
<sequence length="141" mass="15162">MKVRDLMTKEVSFANPNTPISQIATQMKNLDVGSIPVCDSNQRAVGIVTDRDIVLRSVSNGNINASAQDVMSGQLIYATPDMHAHEAANIMAQNQIRRLPVVENGKLVGMLSIGDLATVNIYVNEAGDALSDISQPSKPKM</sequence>
<dbReference type="OrthoDB" id="9802114at2"/>
<dbReference type="CDD" id="cd04622">
    <property type="entry name" value="CBS_pair_HRP1_like"/>
    <property type="match status" value="1"/>
</dbReference>
<reference evidence="4 5" key="1">
    <citation type="submission" date="2019-07" db="EMBL/GenBank/DDBJ databases">
        <title>Complete genome of Crassaminicella thermophila SY095.</title>
        <authorList>
            <person name="Li X."/>
        </authorList>
    </citation>
    <scope>NUCLEOTIDE SEQUENCE [LARGE SCALE GENOMIC DNA]</scope>
    <source>
        <strain evidence="4 5">SY095</strain>
    </source>
</reference>
<dbReference type="AlphaFoldDB" id="A0A5C0SFS5"/>
<accession>A0A5C0SFS5</accession>
<dbReference type="PANTHER" id="PTHR43080">
    <property type="entry name" value="CBS DOMAIN-CONTAINING PROTEIN CBSX3, MITOCHONDRIAL"/>
    <property type="match status" value="1"/>
</dbReference>
<dbReference type="EMBL" id="CP042243">
    <property type="protein sequence ID" value="QEK11779.1"/>
    <property type="molecule type" value="Genomic_DNA"/>
</dbReference>
<keyword evidence="1 2" id="KW-0129">CBS domain</keyword>
<dbReference type="InterPro" id="IPR051257">
    <property type="entry name" value="Diverse_CBS-Domain"/>
</dbReference>
<evidence type="ECO:0000256" key="2">
    <source>
        <dbReference type="PROSITE-ProRule" id="PRU00703"/>
    </source>
</evidence>
<dbReference type="InterPro" id="IPR000644">
    <property type="entry name" value="CBS_dom"/>
</dbReference>
<dbReference type="PANTHER" id="PTHR43080:SF2">
    <property type="entry name" value="CBS DOMAIN-CONTAINING PROTEIN"/>
    <property type="match status" value="1"/>
</dbReference>
<gene>
    <name evidence="4" type="ORF">FQB35_05020</name>
</gene>
<dbReference type="RefSeq" id="WP_148808934.1">
    <property type="nucleotide sequence ID" value="NZ_CP042243.1"/>
</dbReference>
<evidence type="ECO:0000313" key="5">
    <source>
        <dbReference type="Proteomes" id="UP000324646"/>
    </source>
</evidence>
<dbReference type="Proteomes" id="UP000324646">
    <property type="component" value="Chromosome"/>
</dbReference>
<keyword evidence="5" id="KW-1185">Reference proteome</keyword>
<dbReference type="KEGG" id="crs:FQB35_05020"/>
<evidence type="ECO:0000256" key="1">
    <source>
        <dbReference type="ARBA" id="ARBA00023122"/>
    </source>
</evidence>
<name>A0A5C0SFS5_CRATE</name>
<feature type="domain" description="CBS" evidence="3">
    <location>
        <begin position="7"/>
        <end position="66"/>
    </location>
</feature>
<dbReference type="InterPro" id="IPR046342">
    <property type="entry name" value="CBS_dom_sf"/>
</dbReference>
<dbReference type="SMART" id="SM00116">
    <property type="entry name" value="CBS"/>
    <property type="match status" value="2"/>
</dbReference>
<proteinExistence type="predicted"/>
<organism evidence="4 5">
    <name type="scientific">Crassaminicella thermophila</name>
    <dbReference type="NCBI Taxonomy" id="2599308"/>
    <lineage>
        <taxon>Bacteria</taxon>
        <taxon>Bacillati</taxon>
        <taxon>Bacillota</taxon>
        <taxon>Clostridia</taxon>
        <taxon>Eubacteriales</taxon>
        <taxon>Clostridiaceae</taxon>
        <taxon>Crassaminicella</taxon>
    </lineage>
</organism>
<evidence type="ECO:0000259" key="3">
    <source>
        <dbReference type="PROSITE" id="PS51371"/>
    </source>
</evidence>
<dbReference type="PROSITE" id="PS51371">
    <property type="entry name" value="CBS"/>
    <property type="match status" value="2"/>
</dbReference>
<evidence type="ECO:0000313" key="4">
    <source>
        <dbReference type="EMBL" id="QEK11779.1"/>
    </source>
</evidence>
<feature type="domain" description="CBS" evidence="3">
    <location>
        <begin position="71"/>
        <end position="130"/>
    </location>
</feature>
<dbReference type="Gene3D" id="3.10.580.10">
    <property type="entry name" value="CBS-domain"/>
    <property type="match status" value="1"/>
</dbReference>
<dbReference type="SUPFAM" id="SSF54631">
    <property type="entry name" value="CBS-domain pair"/>
    <property type="match status" value="1"/>
</dbReference>
<dbReference type="Pfam" id="PF00571">
    <property type="entry name" value="CBS"/>
    <property type="match status" value="2"/>
</dbReference>